<evidence type="ECO:0000313" key="1">
    <source>
        <dbReference type="EMBL" id="SQF90272.1"/>
    </source>
</evidence>
<dbReference type="Proteomes" id="UP000248640">
    <property type="component" value="Chromosome 1"/>
</dbReference>
<reference evidence="1 2" key="1">
    <citation type="submission" date="2018-06" db="EMBL/GenBank/DDBJ databases">
        <authorList>
            <consortium name="Pathogen Informatics"/>
            <person name="Doyle S."/>
        </authorList>
    </citation>
    <scope>NUCLEOTIDE SEQUENCE [LARGE SCALE GENOMIC DNA]</scope>
    <source>
        <strain evidence="1 2">NCTC10038</strain>
    </source>
</reference>
<dbReference type="RefSeq" id="WP_053254919.1">
    <property type="nucleotide sequence ID" value="NZ_CBCRXZ010000015.1"/>
</dbReference>
<sequence length="79" mass="9163">MTTARLHALKNGRSHEFSFNSDPKCPHCGEDFIIQKNEAWSLYSDDDHHDVECPNCSLEFTVVTYCQYKFSTDEQEDEA</sequence>
<evidence type="ECO:0000313" key="2">
    <source>
        <dbReference type="Proteomes" id="UP000248640"/>
    </source>
</evidence>
<dbReference type="SUPFAM" id="SSF144217">
    <property type="entry name" value="CSL zinc finger"/>
    <property type="match status" value="1"/>
</dbReference>
<dbReference type="GeneID" id="61637640"/>
<dbReference type="AlphaFoldDB" id="A0A3M3XDB9"/>
<accession>A0A3M3XDB9</accession>
<dbReference type="EMBL" id="LS483372">
    <property type="protein sequence ID" value="SQF90272.1"/>
    <property type="molecule type" value="Genomic_DNA"/>
</dbReference>
<dbReference type="Gene3D" id="3.10.660.10">
    <property type="entry name" value="DPH Zinc finger"/>
    <property type="match status" value="1"/>
</dbReference>
<gene>
    <name evidence="1" type="ORF">NCTC10038_01669</name>
</gene>
<dbReference type="InterPro" id="IPR036671">
    <property type="entry name" value="DPH_MB_sf"/>
</dbReference>
<organism evidence="1 2">
    <name type="scientific">Pseudomonas fluorescens</name>
    <dbReference type="NCBI Taxonomy" id="294"/>
    <lineage>
        <taxon>Bacteria</taxon>
        <taxon>Pseudomonadati</taxon>
        <taxon>Pseudomonadota</taxon>
        <taxon>Gammaproteobacteria</taxon>
        <taxon>Pseudomonadales</taxon>
        <taxon>Pseudomonadaceae</taxon>
        <taxon>Pseudomonas</taxon>
    </lineage>
</organism>
<proteinExistence type="predicted"/>
<protein>
    <submittedName>
        <fullName evidence="1">Uncharacterized protein</fullName>
    </submittedName>
</protein>
<name>A0A3M3XDB9_PSEFL</name>